<dbReference type="Pfam" id="PF03717">
    <property type="entry name" value="PBP_dimer"/>
    <property type="match status" value="1"/>
</dbReference>
<proteinExistence type="inferred from homology"/>
<dbReference type="EC" id="3.4.16.4" evidence="16"/>
<keyword evidence="8 16" id="KW-0378">Hydrolase</keyword>
<name>A0A0D9AH10_STUST</name>
<dbReference type="GO" id="GO:0043093">
    <property type="term" value="P:FtsZ-dependent cytokinesis"/>
    <property type="evidence" value="ECO:0007669"/>
    <property type="project" value="UniProtKB-UniRule"/>
</dbReference>
<keyword evidence="15 16" id="KW-0961">Cell wall biogenesis/degradation</keyword>
<keyword evidence="5 16" id="KW-0121">Carboxypeptidase</keyword>
<reference evidence="19 20" key="1">
    <citation type="submission" date="2015-02" db="EMBL/GenBank/DDBJ databases">
        <title>Draft genome sequence of Pseudomonas stutzeri NT0128 isolated from wheat (Triticum turgidum) rhizosphere.</title>
        <authorList>
            <person name="Tovi N."/>
            <person name="Frenk S."/>
            <person name="Hadar Y."/>
            <person name="Minz D."/>
        </authorList>
    </citation>
    <scope>NUCLEOTIDE SEQUENCE [LARGE SCALE GENOMIC DNA]</scope>
    <source>
        <strain evidence="19 20">NT0128</strain>
    </source>
</reference>
<evidence type="ECO:0000313" key="19">
    <source>
        <dbReference type="EMBL" id="KJH80017.1"/>
    </source>
</evidence>
<comment type="subcellular location">
    <subcellularLocation>
        <location evidence="1">Membrane</location>
    </subcellularLocation>
</comment>
<dbReference type="GO" id="GO:0005886">
    <property type="term" value="C:plasma membrane"/>
    <property type="evidence" value="ECO:0007669"/>
    <property type="project" value="UniProtKB-UniRule"/>
</dbReference>
<sequence length="578" mass="63563">MMRLEGALYPWRFRIVLALLTLMVGVIAWRIVDLQVVDHGFLKTQGDARSVRHIPIPAHRGLITDRHGEPLAVSTPVTTLWANPRELQAAQGRWAELAEALGQEPASLQQRLKDQAEREFIYLVRGLTPEQGQRVLDLKIPGVYSQEEFRRFYPAGEVAAQVVGFTDIDDRGREGLELAYDEWLAGVPGKRQVLKDRRGRLIKDVQVVKNAKAGKALALSIDLRLQYLAHRELRNALLEFGAKAGSLVMLDVKTGEVLAMVNQPTYNPNNRRNLQPDAMRNRAMTDLFEPGSTMKPISMSAALETGRWKPSDVVEVWPGSLRIGRYTIRDVSRTEGRELSLTGILINSSNVGMSKVAFDIGGTAIHEVMRKVGFGQDTGLGFPGERVGNLPSYREWRQAETATLSYGYGLSVTAVQLAHAYSTLANDGRLVPMSLTRVDRQPEGAEVISPEVAETIQGMLQEVIEAPRGVFRAQVPGYHVAGKSGTARKASASSRGYQENAYRSMFAGFGPMKDPRIAVAVVIDEPSKSGYYGGLVSAPVFSRVMSGALRLMNIAPDNLPPPEEIQTAETAKTKGGRI</sequence>
<dbReference type="InterPro" id="IPR050515">
    <property type="entry name" value="Beta-lactam/transpept"/>
</dbReference>
<dbReference type="SUPFAM" id="SSF56519">
    <property type="entry name" value="Penicillin binding protein dimerisation domain"/>
    <property type="match status" value="1"/>
</dbReference>
<comment type="function">
    <text evidence="16">Catalyzes cross-linking of the peptidoglycan cell wall at the division septum.</text>
</comment>
<dbReference type="GO" id="GO:0009252">
    <property type="term" value="P:peptidoglycan biosynthetic process"/>
    <property type="evidence" value="ECO:0007669"/>
    <property type="project" value="UniProtKB-UniRule"/>
</dbReference>
<evidence type="ECO:0000256" key="10">
    <source>
        <dbReference type="ARBA" id="ARBA00022984"/>
    </source>
</evidence>
<dbReference type="GO" id="GO:0008360">
    <property type="term" value="P:regulation of cell shape"/>
    <property type="evidence" value="ECO:0007669"/>
    <property type="project" value="UniProtKB-KW"/>
</dbReference>
<dbReference type="PANTHER" id="PTHR30627:SF1">
    <property type="entry name" value="PEPTIDOGLYCAN D,D-TRANSPEPTIDASE FTSI"/>
    <property type="match status" value="1"/>
</dbReference>
<keyword evidence="9 16" id="KW-0133">Cell shape</keyword>
<evidence type="ECO:0000256" key="2">
    <source>
        <dbReference type="ARBA" id="ARBA00022475"/>
    </source>
</evidence>
<evidence type="ECO:0000256" key="5">
    <source>
        <dbReference type="ARBA" id="ARBA00022645"/>
    </source>
</evidence>
<keyword evidence="12 16" id="KW-0472">Membrane</keyword>
<keyword evidence="7 16" id="KW-0812">Transmembrane</keyword>
<comment type="caution">
    <text evidence="19">The sequence shown here is derived from an EMBL/GenBank/DDBJ whole genome shotgun (WGS) entry which is preliminary data.</text>
</comment>
<accession>A0A0D9AH10</accession>
<feature type="domain" description="Penicillin-binding protein transpeptidase" evidence="17">
    <location>
        <begin position="245"/>
        <end position="545"/>
    </location>
</feature>
<keyword evidence="6 16" id="KW-0645">Protease</keyword>
<dbReference type="Gene3D" id="3.40.710.10">
    <property type="entry name" value="DD-peptidase/beta-lactamase superfamily"/>
    <property type="match status" value="1"/>
</dbReference>
<gene>
    <name evidence="16" type="primary">ftsI</name>
    <name evidence="19" type="ORF">UF78_17340</name>
</gene>
<dbReference type="Gene3D" id="3.30.450.330">
    <property type="match status" value="1"/>
</dbReference>
<dbReference type="HAMAP" id="MF_02080">
    <property type="entry name" value="FtsI_transpept"/>
    <property type="match status" value="1"/>
</dbReference>
<keyword evidence="3 16" id="KW-0997">Cell inner membrane</keyword>
<keyword evidence="11 16" id="KW-1133">Transmembrane helix</keyword>
<dbReference type="GO" id="GO:0071555">
    <property type="term" value="P:cell wall organization"/>
    <property type="evidence" value="ECO:0007669"/>
    <property type="project" value="UniProtKB-KW"/>
</dbReference>
<dbReference type="PANTHER" id="PTHR30627">
    <property type="entry name" value="PEPTIDOGLYCAN D,D-TRANSPEPTIDASE"/>
    <property type="match status" value="1"/>
</dbReference>
<comment type="pathway">
    <text evidence="16">Cell wall biogenesis; peptidoglycan biosynthesis.</text>
</comment>
<feature type="active site" description="Acyl-ester intermediate" evidence="16">
    <location>
        <position position="292"/>
    </location>
</feature>
<evidence type="ECO:0000259" key="17">
    <source>
        <dbReference type="Pfam" id="PF00905"/>
    </source>
</evidence>
<evidence type="ECO:0000256" key="15">
    <source>
        <dbReference type="ARBA" id="ARBA00023316"/>
    </source>
</evidence>
<keyword evidence="14 16" id="KW-0131">Cell cycle</keyword>
<feature type="domain" description="Penicillin-binding protein dimerisation" evidence="18">
    <location>
        <begin position="55"/>
        <end position="204"/>
    </location>
</feature>
<evidence type="ECO:0000256" key="1">
    <source>
        <dbReference type="ARBA" id="ARBA00004370"/>
    </source>
</evidence>
<dbReference type="AlphaFoldDB" id="A0A0D9AH10"/>
<keyword evidence="4 16" id="KW-0132">Cell division</keyword>
<evidence type="ECO:0000256" key="9">
    <source>
        <dbReference type="ARBA" id="ARBA00022960"/>
    </source>
</evidence>
<comment type="similarity">
    <text evidence="16">Belongs to the transpeptidase family. FtsI subfamily.</text>
</comment>
<dbReference type="RefSeq" id="WP_045163467.1">
    <property type="nucleotide sequence ID" value="NZ_JYHV01000034.1"/>
</dbReference>
<dbReference type="InterPro" id="IPR001460">
    <property type="entry name" value="PCN-bd_Tpept"/>
</dbReference>
<evidence type="ECO:0000256" key="7">
    <source>
        <dbReference type="ARBA" id="ARBA00022692"/>
    </source>
</evidence>
<dbReference type="Pfam" id="PF00905">
    <property type="entry name" value="Transpeptidase"/>
    <property type="match status" value="1"/>
</dbReference>
<dbReference type="GO" id="GO:0008658">
    <property type="term" value="F:penicillin binding"/>
    <property type="evidence" value="ECO:0007669"/>
    <property type="project" value="InterPro"/>
</dbReference>
<dbReference type="UniPathway" id="UPA00219"/>
<keyword evidence="13 16" id="KW-0717">Septation</keyword>
<dbReference type="InterPro" id="IPR012338">
    <property type="entry name" value="Beta-lactam/transpept-like"/>
</dbReference>
<dbReference type="EMBL" id="JYHV01000034">
    <property type="protein sequence ID" value="KJH80017.1"/>
    <property type="molecule type" value="Genomic_DNA"/>
</dbReference>
<evidence type="ECO:0000256" key="4">
    <source>
        <dbReference type="ARBA" id="ARBA00022618"/>
    </source>
</evidence>
<dbReference type="InterPro" id="IPR036138">
    <property type="entry name" value="PBP_dimer_sf"/>
</dbReference>
<keyword evidence="2 16" id="KW-1003">Cell membrane</keyword>
<dbReference type="Proteomes" id="UP000032487">
    <property type="component" value="Unassembled WGS sequence"/>
</dbReference>
<dbReference type="SUPFAM" id="SSF56601">
    <property type="entry name" value="beta-lactamase/transpeptidase-like"/>
    <property type="match status" value="1"/>
</dbReference>
<evidence type="ECO:0000256" key="3">
    <source>
        <dbReference type="ARBA" id="ARBA00022519"/>
    </source>
</evidence>
<dbReference type="GO" id="GO:0008955">
    <property type="term" value="F:peptidoglycan glycosyltransferase activity"/>
    <property type="evidence" value="ECO:0007669"/>
    <property type="project" value="InterPro"/>
</dbReference>
<dbReference type="InterPro" id="IPR005311">
    <property type="entry name" value="PBP_dimer"/>
</dbReference>
<evidence type="ECO:0000256" key="13">
    <source>
        <dbReference type="ARBA" id="ARBA00023210"/>
    </source>
</evidence>
<dbReference type="GO" id="GO:0000917">
    <property type="term" value="P:division septum assembly"/>
    <property type="evidence" value="ECO:0007669"/>
    <property type="project" value="UniProtKB-KW"/>
</dbReference>
<dbReference type="PATRIC" id="fig|316.101.peg.2343"/>
<evidence type="ECO:0000256" key="14">
    <source>
        <dbReference type="ARBA" id="ARBA00023306"/>
    </source>
</evidence>
<comment type="catalytic activity">
    <reaction evidence="16">
        <text>Preferential cleavage: (Ac)2-L-Lys-D-Ala-|-D-Ala. Also transpeptidation of peptidyl-alanyl moieties that are N-acyl substituents of D-alanine.</text>
        <dbReference type="EC" id="3.4.16.4"/>
    </reaction>
</comment>
<protein>
    <recommendedName>
        <fullName evidence="16">Peptidoglycan D,D-transpeptidase FtsI</fullName>
        <ecNumber evidence="16">3.4.16.4</ecNumber>
    </recommendedName>
    <alternativeName>
        <fullName evidence="16">Penicillin-binding protein 3</fullName>
        <shortName evidence="16">PBP-3</shortName>
    </alternativeName>
</protein>
<evidence type="ECO:0000259" key="18">
    <source>
        <dbReference type="Pfam" id="PF03717"/>
    </source>
</evidence>
<keyword evidence="10 16" id="KW-0573">Peptidoglycan synthesis</keyword>
<evidence type="ECO:0000313" key="20">
    <source>
        <dbReference type="Proteomes" id="UP000032487"/>
    </source>
</evidence>
<dbReference type="GO" id="GO:0006508">
    <property type="term" value="P:proteolysis"/>
    <property type="evidence" value="ECO:0007669"/>
    <property type="project" value="UniProtKB-KW"/>
</dbReference>
<dbReference type="OrthoDB" id="9789078at2"/>
<evidence type="ECO:0000256" key="6">
    <source>
        <dbReference type="ARBA" id="ARBA00022670"/>
    </source>
</evidence>
<dbReference type="Gene3D" id="3.90.1310.10">
    <property type="entry name" value="Penicillin-binding protein 2a (Domain 2)"/>
    <property type="match status" value="1"/>
</dbReference>
<evidence type="ECO:0000256" key="8">
    <source>
        <dbReference type="ARBA" id="ARBA00022801"/>
    </source>
</evidence>
<dbReference type="GO" id="GO:0009002">
    <property type="term" value="F:serine-type D-Ala-D-Ala carboxypeptidase activity"/>
    <property type="evidence" value="ECO:0007669"/>
    <property type="project" value="UniProtKB-UniRule"/>
</dbReference>
<evidence type="ECO:0000256" key="16">
    <source>
        <dbReference type="HAMAP-Rule" id="MF_02080"/>
    </source>
</evidence>
<evidence type="ECO:0000256" key="12">
    <source>
        <dbReference type="ARBA" id="ARBA00023136"/>
    </source>
</evidence>
<organism evidence="19 20">
    <name type="scientific">Stutzerimonas stutzeri</name>
    <name type="common">Pseudomonas stutzeri</name>
    <dbReference type="NCBI Taxonomy" id="316"/>
    <lineage>
        <taxon>Bacteria</taxon>
        <taxon>Pseudomonadati</taxon>
        <taxon>Pseudomonadota</taxon>
        <taxon>Gammaproteobacteria</taxon>
        <taxon>Pseudomonadales</taxon>
        <taxon>Pseudomonadaceae</taxon>
        <taxon>Stutzerimonas</taxon>
    </lineage>
</organism>
<dbReference type="InterPro" id="IPR037532">
    <property type="entry name" value="FtsI_transpept"/>
</dbReference>
<evidence type="ECO:0000256" key="11">
    <source>
        <dbReference type="ARBA" id="ARBA00022989"/>
    </source>
</evidence>